<dbReference type="STRING" id="797473.HMPREF9080_01445"/>
<dbReference type="EMBL" id="AGCM01000078">
    <property type="protein sequence ID" value="EHM54078.1"/>
    <property type="molecule type" value="Genomic_DNA"/>
</dbReference>
<accession>G9ZFA0</accession>
<protein>
    <submittedName>
        <fullName evidence="2">Uncharacterized protein</fullName>
    </submittedName>
</protein>
<name>G9ZFA0_9GAMM</name>
<dbReference type="AlphaFoldDB" id="G9ZFA0"/>
<comment type="caution">
    <text evidence="2">The sequence shown here is derived from an EMBL/GenBank/DDBJ whole genome shotgun (WGS) entry which is preliminary data.</text>
</comment>
<organism evidence="2 3">
    <name type="scientific">Cardiobacterium valvarum F0432</name>
    <dbReference type="NCBI Taxonomy" id="797473"/>
    <lineage>
        <taxon>Bacteria</taxon>
        <taxon>Pseudomonadati</taxon>
        <taxon>Pseudomonadota</taxon>
        <taxon>Gammaproteobacteria</taxon>
        <taxon>Cardiobacteriales</taxon>
        <taxon>Cardiobacteriaceae</taxon>
        <taxon>Cardiobacterium</taxon>
    </lineage>
</organism>
<feature type="compositionally biased region" description="Polar residues" evidence="1">
    <location>
        <begin position="1"/>
        <end position="11"/>
    </location>
</feature>
<proteinExistence type="predicted"/>
<evidence type="ECO:0000256" key="1">
    <source>
        <dbReference type="SAM" id="MobiDB-lite"/>
    </source>
</evidence>
<evidence type="ECO:0000313" key="3">
    <source>
        <dbReference type="Proteomes" id="UP000004750"/>
    </source>
</evidence>
<dbReference type="HOGENOM" id="CLU_2231742_0_0_6"/>
<gene>
    <name evidence="2" type="ORF">HMPREF9080_01445</name>
</gene>
<reference evidence="2 3" key="1">
    <citation type="submission" date="2011-08" db="EMBL/GenBank/DDBJ databases">
        <authorList>
            <person name="Weinstock G."/>
            <person name="Sodergren E."/>
            <person name="Clifton S."/>
            <person name="Fulton L."/>
            <person name="Fulton B."/>
            <person name="Courtney L."/>
            <person name="Fronick C."/>
            <person name="Harrison M."/>
            <person name="Strong C."/>
            <person name="Farmer C."/>
            <person name="Delahaunty K."/>
            <person name="Markovic C."/>
            <person name="Hall O."/>
            <person name="Minx P."/>
            <person name="Tomlinson C."/>
            <person name="Mitreva M."/>
            <person name="Hou S."/>
            <person name="Chen J."/>
            <person name="Wollam A."/>
            <person name="Pepin K.H."/>
            <person name="Johnson M."/>
            <person name="Bhonagiri V."/>
            <person name="Zhang X."/>
            <person name="Suruliraj S."/>
            <person name="Warren W."/>
            <person name="Chinwalla A."/>
            <person name="Mardis E.R."/>
            <person name="Wilson R.K."/>
        </authorList>
    </citation>
    <scope>NUCLEOTIDE SEQUENCE [LARGE SCALE GENOMIC DNA]</scope>
    <source>
        <strain evidence="2 3">F0432</strain>
    </source>
</reference>
<feature type="region of interest" description="Disordered" evidence="1">
    <location>
        <begin position="1"/>
        <end position="35"/>
    </location>
</feature>
<evidence type="ECO:0000313" key="2">
    <source>
        <dbReference type="EMBL" id="EHM54078.1"/>
    </source>
</evidence>
<sequence>MTPLGGSSNDTAWRHRCTVERRRKKNVETLPATSHKPNLRRLMASISTMARRRKKNVETLPATSHKTSIGAAWRSIRMPPLQAATICRVQKQNTQPSSKPNPETP</sequence>
<dbReference type="Proteomes" id="UP000004750">
    <property type="component" value="Unassembled WGS sequence"/>
</dbReference>